<reference evidence="2 3" key="1">
    <citation type="journal article" date="2012" name="J. Proteome Res.">
        <title>Application of Spiroplasma melliferum proteogenomic profiling for the discovery of virulence factors and pathogenicity mechanisms in host-associated spiroplasmas.</title>
        <authorList>
            <person name="Alexeev D."/>
            <person name="Kostrjukova E."/>
            <person name="Aliper A."/>
            <person name="Popenko A."/>
            <person name="Bazaleev N."/>
            <person name="Tyakht A."/>
            <person name="Selezneva O."/>
            <person name="Akopian T."/>
            <person name="Prichodko E."/>
            <person name="Kondratov I."/>
            <person name="Chukin M."/>
            <person name="Demina I."/>
            <person name="Galyamina M."/>
            <person name="Kamashev D."/>
            <person name="Vanyushkina A."/>
            <person name="Ladygina V."/>
            <person name="Levitskii S."/>
            <person name="Lazarev V."/>
            <person name="Govorun V."/>
        </authorList>
    </citation>
    <scope>NUCLEOTIDE SEQUENCE [LARGE SCALE GENOMIC DNA]</scope>
    <source>
        <strain evidence="2 3">KC3</strain>
    </source>
</reference>
<proteinExistence type="predicted"/>
<dbReference type="Proteomes" id="UP000004057">
    <property type="component" value="Unassembled WGS sequence"/>
</dbReference>
<evidence type="ECO:0000256" key="1">
    <source>
        <dbReference type="SAM" id="Phobius"/>
    </source>
</evidence>
<keyword evidence="1" id="KW-0472">Membrane</keyword>
<comment type="caution">
    <text evidence="2">The sequence shown here is derived from an EMBL/GenBank/DDBJ whole genome shotgun (WGS) entry which is preliminary data.</text>
</comment>
<dbReference type="AlphaFoldDB" id="A0AAI9X0W2"/>
<evidence type="ECO:0000313" key="3">
    <source>
        <dbReference type="Proteomes" id="UP000004057"/>
    </source>
</evidence>
<accession>A0AAI9X0W2</accession>
<sequence>MVIFENIWKFLANYWEAFIAISSLIAMITLGTISFRVQMKNYQKNLTRLIKRDNRRFKKNVLRTGIKSDSIIFKSYIRAKMIFILNDEGENTKSQNYYVSFRNYKLIKLIFRSINHHLRKFNYILKLIRKYHITLKNIEINKKSKLPESFDLYPDLPENKNLVTTGNKEYYLNSIYDAEGNLMVQNQVTEETIWGQYKFFLNHDRDDMIITVVIKTNKIKDVSYPATKEQKIFFSINTAEKKRTIKATFKNMKKYNYL</sequence>
<keyword evidence="1" id="KW-1133">Transmembrane helix</keyword>
<keyword evidence="1" id="KW-0812">Transmembrane</keyword>
<dbReference type="EMBL" id="AGBZ02000002">
    <property type="protein sequence ID" value="KAI92468.1"/>
    <property type="molecule type" value="Genomic_DNA"/>
</dbReference>
<name>A0AAI9X0W2_SPIME</name>
<protein>
    <submittedName>
        <fullName evidence="2">Uncharacterized protein</fullName>
    </submittedName>
</protein>
<organism evidence="2 3">
    <name type="scientific">Spiroplasma melliferum KC3</name>
    <dbReference type="NCBI Taxonomy" id="570509"/>
    <lineage>
        <taxon>Bacteria</taxon>
        <taxon>Bacillati</taxon>
        <taxon>Mycoplasmatota</taxon>
        <taxon>Mollicutes</taxon>
        <taxon>Entomoplasmatales</taxon>
        <taxon>Spiroplasmataceae</taxon>
        <taxon>Spiroplasma</taxon>
    </lineage>
</organism>
<dbReference type="RefSeq" id="WP_004028245.1">
    <property type="nucleotide sequence ID" value="NZ_AGBZ02000002.1"/>
</dbReference>
<evidence type="ECO:0000313" key="2">
    <source>
        <dbReference type="EMBL" id="KAI92468.1"/>
    </source>
</evidence>
<feature type="transmembrane region" description="Helical" evidence="1">
    <location>
        <begin position="12"/>
        <end position="35"/>
    </location>
</feature>
<gene>
    <name evidence="2" type="ORF">SPM_003990</name>
</gene>